<evidence type="ECO:0000256" key="11">
    <source>
        <dbReference type="ARBA" id="ARBA00023236"/>
    </source>
</evidence>
<keyword evidence="17" id="KW-1185">Reference proteome</keyword>
<keyword evidence="7 12" id="KW-0805">Transcription regulation</keyword>
<dbReference type="InterPro" id="IPR036388">
    <property type="entry name" value="WH-like_DNA-bd_sf"/>
</dbReference>
<dbReference type="PRINTS" id="PR00726">
    <property type="entry name" value="LEXASERPTASE"/>
</dbReference>
<dbReference type="SUPFAM" id="SSF51306">
    <property type="entry name" value="LexA/Signal peptidase"/>
    <property type="match status" value="1"/>
</dbReference>
<proteinExistence type="inferred from homology"/>
<dbReference type="InterPro" id="IPR039418">
    <property type="entry name" value="LexA-like"/>
</dbReference>
<keyword evidence="10 12" id="KW-0234">DNA repair</keyword>
<dbReference type="eggNOG" id="COG1974">
    <property type="taxonomic scope" value="Bacteria"/>
</dbReference>
<comment type="function">
    <text evidence="12">Represses a number of genes involved in the response to DNA damage (SOS response), including recA and lexA. In the presence of single-stranded DNA, RecA interacts with LexA causing an autocatalytic cleavage which disrupts the DNA-binding part of LexA, leading to derepression of the SOS regulon and eventually DNA repair.</text>
</comment>
<evidence type="ECO:0000259" key="14">
    <source>
        <dbReference type="Pfam" id="PF00717"/>
    </source>
</evidence>
<dbReference type="InterPro" id="IPR015927">
    <property type="entry name" value="Peptidase_S24_S26A/B/C"/>
</dbReference>
<dbReference type="SUPFAM" id="SSF46785">
    <property type="entry name" value="Winged helix' DNA-binding domain"/>
    <property type="match status" value="1"/>
</dbReference>
<gene>
    <name evidence="12" type="primary">lexA</name>
    <name evidence="16" type="ORF">FC32_GL001036</name>
</gene>
<evidence type="ECO:0000256" key="9">
    <source>
        <dbReference type="ARBA" id="ARBA00023163"/>
    </source>
</evidence>
<dbReference type="PATRIC" id="fig|1423724.4.peg.1078"/>
<comment type="similarity">
    <text evidence="1 12 13">Belongs to the peptidase S24 family.</text>
</comment>
<dbReference type="RefSeq" id="WP_025087755.1">
    <property type="nucleotide sequence ID" value="NZ_AZFT01000053.1"/>
</dbReference>
<dbReference type="AlphaFoldDB" id="A0A0R1TQR0"/>
<feature type="domain" description="LexA repressor DNA-binding" evidence="15">
    <location>
        <begin position="7"/>
        <end position="66"/>
    </location>
</feature>
<dbReference type="GO" id="GO:0009432">
    <property type="term" value="P:SOS response"/>
    <property type="evidence" value="ECO:0007669"/>
    <property type="project" value="UniProtKB-UniRule"/>
</dbReference>
<feature type="active site" description="For autocatalytic cleavage activity" evidence="12">
    <location>
        <position position="129"/>
    </location>
</feature>
<protein>
    <recommendedName>
        <fullName evidence="12">LexA repressor</fullName>
        <ecNumber evidence="12">3.4.21.88</ecNumber>
    </recommendedName>
</protein>
<comment type="catalytic activity">
    <reaction evidence="12">
        <text>Hydrolysis of Ala-|-Gly bond in repressor LexA.</text>
        <dbReference type="EC" id="3.4.21.88"/>
    </reaction>
</comment>
<dbReference type="STRING" id="1423724.FC32_GL001036"/>
<dbReference type="GO" id="GO:0006260">
    <property type="term" value="P:DNA replication"/>
    <property type="evidence" value="ECO:0007669"/>
    <property type="project" value="UniProtKB-UniRule"/>
</dbReference>
<dbReference type="GO" id="GO:0045892">
    <property type="term" value="P:negative regulation of DNA-templated transcription"/>
    <property type="evidence" value="ECO:0007669"/>
    <property type="project" value="UniProtKB-UniRule"/>
</dbReference>
<dbReference type="InterPro" id="IPR006199">
    <property type="entry name" value="LexA_DNA-bd_dom"/>
</dbReference>
<accession>A0A0R1TQR0</accession>
<dbReference type="GO" id="GO:0003677">
    <property type="term" value="F:DNA binding"/>
    <property type="evidence" value="ECO:0007669"/>
    <property type="project" value="UniProtKB-UniRule"/>
</dbReference>
<dbReference type="Pfam" id="PF00717">
    <property type="entry name" value="Peptidase_S24"/>
    <property type="match status" value="1"/>
</dbReference>
<evidence type="ECO:0000256" key="6">
    <source>
        <dbReference type="ARBA" id="ARBA00022813"/>
    </source>
</evidence>
<evidence type="ECO:0000313" key="17">
    <source>
        <dbReference type="Proteomes" id="UP000051324"/>
    </source>
</evidence>
<feature type="domain" description="Peptidase S24/S26A/S26B/S26C" evidence="14">
    <location>
        <begin position="87"/>
        <end position="200"/>
    </location>
</feature>
<keyword evidence="8 12" id="KW-0238">DNA-binding</keyword>
<feature type="active site" description="For autocatalytic cleavage activity" evidence="12">
    <location>
        <position position="167"/>
    </location>
</feature>
<evidence type="ECO:0000256" key="13">
    <source>
        <dbReference type="RuleBase" id="RU003991"/>
    </source>
</evidence>
<dbReference type="InterPro" id="IPR036390">
    <property type="entry name" value="WH_DNA-bd_sf"/>
</dbReference>
<dbReference type="FunFam" id="2.10.109.10:FF:000001">
    <property type="entry name" value="LexA repressor"/>
    <property type="match status" value="1"/>
</dbReference>
<evidence type="ECO:0000259" key="15">
    <source>
        <dbReference type="Pfam" id="PF01726"/>
    </source>
</evidence>
<feature type="site" description="Cleavage; by autolysis" evidence="12">
    <location>
        <begin position="94"/>
        <end position="95"/>
    </location>
</feature>
<evidence type="ECO:0000256" key="10">
    <source>
        <dbReference type="ARBA" id="ARBA00023204"/>
    </source>
</evidence>
<dbReference type="EC" id="3.4.21.88" evidence="12"/>
<evidence type="ECO:0000256" key="3">
    <source>
        <dbReference type="ARBA" id="ARBA00022705"/>
    </source>
</evidence>
<dbReference type="GO" id="GO:0006508">
    <property type="term" value="P:proteolysis"/>
    <property type="evidence" value="ECO:0007669"/>
    <property type="project" value="InterPro"/>
</dbReference>
<comment type="subunit">
    <text evidence="12">Homodimer.</text>
</comment>
<evidence type="ECO:0000256" key="1">
    <source>
        <dbReference type="ARBA" id="ARBA00007484"/>
    </source>
</evidence>
<name>A0A0R1TQR0_9LACO</name>
<keyword evidence="2 12" id="KW-0678">Repressor</keyword>
<dbReference type="PANTHER" id="PTHR33516">
    <property type="entry name" value="LEXA REPRESSOR"/>
    <property type="match status" value="1"/>
</dbReference>
<dbReference type="Gene3D" id="2.10.109.10">
    <property type="entry name" value="Umud Fragment, subunit A"/>
    <property type="match status" value="1"/>
</dbReference>
<evidence type="ECO:0000256" key="4">
    <source>
        <dbReference type="ARBA" id="ARBA00022763"/>
    </source>
</evidence>
<dbReference type="EMBL" id="AZFT01000053">
    <property type="protein sequence ID" value="KRL83775.1"/>
    <property type="molecule type" value="Genomic_DNA"/>
</dbReference>
<organism evidence="16 17">
    <name type="scientific">Ligilactobacillus apodemi DSM 16634 = JCM 16172</name>
    <dbReference type="NCBI Taxonomy" id="1423724"/>
    <lineage>
        <taxon>Bacteria</taxon>
        <taxon>Bacillati</taxon>
        <taxon>Bacillota</taxon>
        <taxon>Bacilli</taxon>
        <taxon>Lactobacillales</taxon>
        <taxon>Lactobacillaceae</taxon>
        <taxon>Ligilactobacillus</taxon>
    </lineage>
</organism>
<dbReference type="HAMAP" id="MF_00015">
    <property type="entry name" value="LexA"/>
    <property type="match status" value="1"/>
</dbReference>
<evidence type="ECO:0000256" key="12">
    <source>
        <dbReference type="HAMAP-Rule" id="MF_00015"/>
    </source>
</evidence>
<dbReference type="PANTHER" id="PTHR33516:SF2">
    <property type="entry name" value="LEXA REPRESSOR-RELATED"/>
    <property type="match status" value="1"/>
</dbReference>
<dbReference type="InterPro" id="IPR050077">
    <property type="entry name" value="LexA_repressor"/>
</dbReference>
<keyword evidence="6 12" id="KW-0068">Autocatalytic cleavage</keyword>
<keyword evidence="3 12" id="KW-0235">DNA replication</keyword>
<dbReference type="GO" id="GO:0006281">
    <property type="term" value="P:DNA repair"/>
    <property type="evidence" value="ECO:0007669"/>
    <property type="project" value="UniProtKB-UniRule"/>
</dbReference>
<sequence>MTKASEKRQLNILRFIYNTVENKGYPPTVREICQAVSLSSTSTVHGHLARLTKKGFLKKDPTKPRAMEVTPAGLEALGIKEELNEIPMVGTVTAGAPILTVEETTDYFPLPPNLKDANDLFMLSIRGESMIEAGILDGDQVIVRKQSAADNGDIVIAMTEDDEATCKRFFKEDGHFRLQPENETMAPIILDNVVILGKVIGLYRSMI</sequence>
<dbReference type="CDD" id="cd06529">
    <property type="entry name" value="S24_LexA-like"/>
    <property type="match status" value="1"/>
</dbReference>
<keyword evidence="9 12" id="KW-0804">Transcription</keyword>
<keyword evidence="5 12" id="KW-0378">Hydrolase</keyword>
<dbReference type="Pfam" id="PF01726">
    <property type="entry name" value="LexA_DNA_bind"/>
    <property type="match status" value="1"/>
</dbReference>
<reference evidence="16 17" key="1">
    <citation type="journal article" date="2015" name="Genome Announc.">
        <title>Expanding the biotechnology potential of lactobacilli through comparative genomics of 213 strains and associated genera.</title>
        <authorList>
            <person name="Sun Z."/>
            <person name="Harris H.M."/>
            <person name="McCann A."/>
            <person name="Guo C."/>
            <person name="Argimon S."/>
            <person name="Zhang W."/>
            <person name="Yang X."/>
            <person name="Jeffery I.B."/>
            <person name="Cooney J.C."/>
            <person name="Kagawa T.F."/>
            <person name="Liu W."/>
            <person name="Song Y."/>
            <person name="Salvetti E."/>
            <person name="Wrobel A."/>
            <person name="Rasinkangas P."/>
            <person name="Parkhill J."/>
            <person name="Rea M.C."/>
            <person name="O'Sullivan O."/>
            <person name="Ritari J."/>
            <person name="Douillard F.P."/>
            <person name="Paul Ross R."/>
            <person name="Yang R."/>
            <person name="Briner A.E."/>
            <person name="Felis G.E."/>
            <person name="de Vos W.M."/>
            <person name="Barrangou R."/>
            <person name="Klaenhammer T.R."/>
            <person name="Caufield P.W."/>
            <person name="Cui Y."/>
            <person name="Zhang H."/>
            <person name="O'Toole P.W."/>
        </authorList>
    </citation>
    <scope>NUCLEOTIDE SEQUENCE [LARGE SCALE GENOMIC DNA]</scope>
    <source>
        <strain evidence="16 17">DSM 16634</strain>
    </source>
</reference>
<dbReference type="InterPro" id="IPR006197">
    <property type="entry name" value="Peptidase_S24_LexA"/>
</dbReference>
<keyword evidence="4 12" id="KW-0227">DNA damage</keyword>
<evidence type="ECO:0000256" key="8">
    <source>
        <dbReference type="ARBA" id="ARBA00023125"/>
    </source>
</evidence>
<dbReference type="Proteomes" id="UP000051324">
    <property type="component" value="Unassembled WGS sequence"/>
</dbReference>
<dbReference type="NCBIfam" id="TIGR00498">
    <property type="entry name" value="lexA"/>
    <property type="match status" value="1"/>
</dbReference>
<keyword evidence="11 12" id="KW-0742">SOS response</keyword>
<feature type="DNA-binding region" description="H-T-H motif" evidence="12">
    <location>
        <begin position="29"/>
        <end position="49"/>
    </location>
</feature>
<evidence type="ECO:0000256" key="7">
    <source>
        <dbReference type="ARBA" id="ARBA00023015"/>
    </source>
</evidence>
<dbReference type="OrthoDB" id="9802364at2"/>
<dbReference type="InterPro" id="IPR036286">
    <property type="entry name" value="LexA/Signal_pep-like_sf"/>
</dbReference>
<comment type="caution">
    <text evidence="16">The sequence shown here is derived from an EMBL/GenBank/DDBJ whole genome shotgun (WGS) entry which is preliminary data.</text>
</comment>
<evidence type="ECO:0000313" key="16">
    <source>
        <dbReference type="EMBL" id="KRL83775.1"/>
    </source>
</evidence>
<evidence type="ECO:0000256" key="2">
    <source>
        <dbReference type="ARBA" id="ARBA00022491"/>
    </source>
</evidence>
<dbReference type="Gene3D" id="1.10.10.10">
    <property type="entry name" value="Winged helix-like DNA-binding domain superfamily/Winged helix DNA-binding domain"/>
    <property type="match status" value="1"/>
</dbReference>
<dbReference type="InterPro" id="IPR006200">
    <property type="entry name" value="LexA"/>
</dbReference>
<evidence type="ECO:0000256" key="5">
    <source>
        <dbReference type="ARBA" id="ARBA00022801"/>
    </source>
</evidence>
<dbReference type="GO" id="GO:0004252">
    <property type="term" value="F:serine-type endopeptidase activity"/>
    <property type="evidence" value="ECO:0007669"/>
    <property type="project" value="UniProtKB-UniRule"/>
</dbReference>